<evidence type="ECO:0000313" key="2">
    <source>
        <dbReference type="Proteomes" id="UP000004471"/>
    </source>
</evidence>
<evidence type="ECO:0000313" key="1">
    <source>
        <dbReference type="EMBL" id="EGH34687.1"/>
    </source>
</evidence>
<comment type="caution">
    <text evidence="1">The sequence shown here is derived from an EMBL/GenBank/DDBJ whole genome shotgun (WGS) entry which is preliminary data.</text>
</comment>
<dbReference type="EMBL" id="AEAH01002783">
    <property type="protein sequence ID" value="EGH34687.1"/>
    <property type="molecule type" value="Genomic_DNA"/>
</dbReference>
<organism evidence="1 2">
    <name type="scientific">Pseudomonas syringae pv. japonica str. M301072</name>
    <dbReference type="NCBI Taxonomy" id="629262"/>
    <lineage>
        <taxon>Bacteria</taxon>
        <taxon>Pseudomonadati</taxon>
        <taxon>Pseudomonadota</taxon>
        <taxon>Gammaproteobacteria</taxon>
        <taxon>Pseudomonadales</taxon>
        <taxon>Pseudomonadaceae</taxon>
        <taxon>Pseudomonas</taxon>
        <taxon>Pseudomonas syringae</taxon>
    </lineage>
</organism>
<accession>F3FWU5</accession>
<gene>
    <name evidence="1" type="ORF">PSYJA_39295</name>
</gene>
<dbReference type="Gene3D" id="3.30.559.30">
    <property type="entry name" value="Nonribosomal peptide synthetase, condensation domain"/>
    <property type="match status" value="1"/>
</dbReference>
<protein>
    <submittedName>
        <fullName evidence="1">Non-ribosomal peptide synthase:amino acid adenylation</fullName>
    </submittedName>
</protein>
<reference evidence="1 2" key="1">
    <citation type="journal article" date="2011" name="PLoS Pathog.">
        <title>Dynamic evolution of pathogenicity revealed by sequencing and comparative genomics of 19 Pseudomonas syringae isolates.</title>
        <authorList>
            <person name="Baltrus D.A."/>
            <person name="Nishimura M.T."/>
            <person name="Romanchuk A."/>
            <person name="Chang J.H."/>
            <person name="Mukhtar M.S."/>
            <person name="Cherkis K."/>
            <person name="Roach J."/>
            <person name="Grant S.R."/>
            <person name="Jones C.D."/>
            <person name="Dangl J.L."/>
        </authorList>
    </citation>
    <scope>NUCLEOTIDE SEQUENCE [LARGE SCALE GENOMIC DNA]</scope>
    <source>
        <strain evidence="2">M301072PT</strain>
    </source>
</reference>
<proteinExistence type="predicted"/>
<name>F3FWU5_PSESX</name>
<sequence length="81" mass="9104">TDTPEGIRGYFTYATDLFEAQTIERIADALRRVLHALVSDTDRRLADLPHAVSSLVAEQPQDFACTDFLRLWQQGLRAGRG</sequence>
<feature type="non-terminal residue" evidence="1">
    <location>
        <position position="1"/>
    </location>
</feature>
<dbReference type="Proteomes" id="UP000004471">
    <property type="component" value="Unassembled WGS sequence"/>
</dbReference>
<dbReference type="AlphaFoldDB" id="F3FWU5"/>
<feature type="non-terminal residue" evidence="1">
    <location>
        <position position="81"/>
    </location>
</feature>
<dbReference type="SUPFAM" id="SSF52777">
    <property type="entry name" value="CoA-dependent acyltransferases"/>
    <property type="match status" value="1"/>
</dbReference>